<reference evidence="6 7" key="1">
    <citation type="submission" date="2018-10" db="EMBL/GenBank/DDBJ databases">
        <title>Genomic Encyclopedia of Archaeal and Bacterial Type Strains, Phase II (KMG-II): from individual species to whole genera.</title>
        <authorList>
            <person name="Goeker M."/>
        </authorList>
    </citation>
    <scope>NUCLEOTIDE SEQUENCE [LARGE SCALE GENOMIC DNA]</scope>
    <source>
        <strain evidence="6 7">RP-AC37</strain>
    </source>
</reference>
<dbReference type="InterPro" id="IPR051923">
    <property type="entry name" value="Glycosyl_Hydrolase_39"/>
</dbReference>
<evidence type="ECO:0000313" key="7">
    <source>
        <dbReference type="Proteomes" id="UP000281955"/>
    </source>
</evidence>
<keyword evidence="3" id="KW-0326">Glycosidase</keyword>
<dbReference type="Proteomes" id="UP000281955">
    <property type="component" value="Unassembled WGS sequence"/>
</dbReference>
<comment type="caution">
    <text evidence="6">The sequence shown here is derived from an EMBL/GenBank/DDBJ whole genome shotgun (WGS) entry which is preliminary data.</text>
</comment>
<keyword evidence="7" id="KW-1185">Reference proteome</keyword>
<dbReference type="PANTHER" id="PTHR12631:SF10">
    <property type="entry name" value="BETA-XYLOSIDASE-LIKE PROTEIN-RELATED"/>
    <property type="match status" value="1"/>
</dbReference>
<evidence type="ECO:0000256" key="3">
    <source>
        <dbReference type="ARBA" id="ARBA00023295"/>
    </source>
</evidence>
<gene>
    <name evidence="6" type="ORF">CLV35_2588</name>
</gene>
<sequence>MRLPRPRLTLPRLPAAPAGLVRLRPRMPARRSTRAAAAAGVAVLLAAGTVVAVSVVDGEPHGASAASIATFSQTPGWMVDPSTGPLAGGSALPSYAAPTAPPVAAPPPTIPPVSVVPPVTVPLPTPSRPVVPPASTPTPPTTPASSPTPTAPAQSDVTPPHAPTSVPASLFGLTVNGYGSGAAVDAPYGAVRLWDTQVTWQDLEPERGTFDWARLDAQVAAANKARARVMLVLGQTPQWAADKVAVTTPPSQLPTGSSPPKKLSDWTAYVKAVVTRYKGRIADYEVWNEPNAKNFWLGSQGDLIPLAKSAYTTIKAVDPGATVTTPSFVVRRPAQQGELTRYLAADGAKWADVVNLHLYPDADQGPEAMAPLLDQVKTRLAAFGVEKPIWNTEVNYLLPTGGAAAPAPLSADDAAAWVARTYLITAHLGVGRAYWYAWDNHVLGVPLTESDGTTPNAAGKAYDRIHTWLQGSGFRGCSVDNEGTWTCWVATGRVVWNPGAGSKPVDYAAPWGTKAAVALSGASTPTRHGQVVKIGTSPILVKTR</sequence>
<dbReference type="InterPro" id="IPR049166">
    <property type="entry name" value="GH39_cat"/>
</dbReference>
<dbReference type="PANTHER" id="PTHR12631">
    <property type="entry name" value="ALPHA-L-IDURONIDASE"/>
    <property type="match status" value="1"/>
</dbReference>
<dbReference type="OrthoDB" id="7180791at2"/>
<dbReference type="AlphaFoldDB" id="A0A420XPG6"/>
<protein>
    <submittedName>
        <fullName evidence="6">Beta-galactosidase-like protein</fullName>
    </submittedName>
</protein>
<dbReference type="InParanoid" id="A0A420XPG6"/>
<dbReference type="GO" id="GO:0004553">
    <property type="term" value="F:hydrolase activity, hydrolyzing O-glycosyl compounds"/>
    <property type="evidence" value="ECO:0007669"/>
    <property type="project" value="TreeGrafter"/>
</dbReference>
<name>A0A420XPG6_9ACTN</name>
<dbReference type="InterPro" id="IPR017853">
    <property type="entry name" value="GH"/>
</dbReference>
<evidence type="ECO:0000313" key="6">
    <source>
        <dbReference type="EMBL" id="RKS74088.1"/>
    </source>
</evidence>
<feature type="compositionally biased region" description="Pro residues" evidence="4">
    <location>
        <begin position="127"/>
        <end position="142"/>
    </location>
</feature>
<proteinExistence type="inferred from homology"/>
<evidence type="ECO:0000256" key="2">
    <source>
        <dbReference type="ARBA" id="ARBA00022801"/>
    </source>
</evidence>
<dbReference type="EMBL" id="RBWV01000012">
    <property type="protein sequence ID" value="RKS74088.1"/>
    <property type="molecule type" value="Genomic_DNA"/>
</dbReference>
<dbReference type="Pfam" id="PF01229">
    <property type="entry name" value="Glyco_hydro_39"/>
    <property type="match status" value="1"/>
</dbReference>
<accession>A0A420XPG6</accession>
<comment type="similarity">
    <text evidence="1">Belongs to the glycosyl hydrolase 39 family.</text>
</comment>
<feature type="compositionally biased region" description="Low complexity" evidence="4">
    <location>
        <begin position="143"/>
        <end position="153"/>
    </location>
</feature>
<evidence type="ECO:0000256" key="1">
    <source>
        <dbReference type="ARBA" id="ARBA00008875"/>
    </source>
</evidence>
<feature type="domain" description="Glycosyl hydrolases family 39 N-terminal catalytic" evidence="5">
    <location>
        <begin position="254"/>
        <end position="422"/>
    </location>
</feature>
<feature type="region of interest" description="Disordered" evidence="4">
    <location>
        <begin position="127"/>
        <end position="164"/>
    </location>
</feature>
<keyword evidence="2" id="KW-0378">Hydrolase</keyword>
<dbReference type="Gene3D" id="3.20.20.80">
    <property type="entry name" value="Glycosidases"/>
    <property type="match status" value="1"/>
</dbReference>
<dbReference type="RefSeq" id="WP_121193855.1">
    <property type="nucleotide sequence ID" value="NZ_RBWV01000012.1"/>
</dbReference>
<dbReference type="SUPFAM" id="SSF51445">
    <property type="entry name" value="(Trans)glycosidases"/>
    <property type="match status" value="1"/>
</dbReference>
<organism evidence="6 7">
    <name type="scientific">Motilibacter peucedani</name>
    <dbReference type="NCBI Taxonomy" id="598650"/>
    <lineage>
        <taxon>Bacteria</taxon>
        <taxon>Bacillati</taxon>
        <taxon>Actinomycetota</taxon>
        <taxon>Actinomycetes</taxon>
        <taxon>Motilibacterales</taxon>
        <taxon>Motilibacteraceae</taxon>
        <taxon>Motilibacter</taxon>
    </lineage>
</organism>
<evidence type="ECO:0000256" key="4">
    <source>
        <dbReference type="SAM" id="MobiDB-lite"/>
    </source>
</evidence>
<evidence type="ECO:0000259" key="5">
    <source>
        <dbReference type="Pfam" id="PF01229"/>
    </source>
</evidence>